<comment type="caution">
    <text evidence="5">Lacks conserved residue(s) required for the propagation of feature annotation.</text>
</comment>
<keyword evidence="3 5" id="KW-0378">Hydrolase</keyword>
<evidence type="ECO:0000256" key="2">
    <source>
        <dbReference type="ARBA" id="ARBA00022490"/>
    </source>
</evidence>
<dbReference type="Gene3D" id="3.90.950.10">
    <property type="match status" value="1"/>
</dbReference>
<dbReference type="PIRSF" id="PIRSF006305">
    <property type="entry name" value="Maf"/>
    <property type="match status" value="1"/>
</dbReference>
<keyword evidence="2 5" id="KW-0963">Cytoplasm</keyword>
<dbReference type="PANTHER" id="PTHR43213">
    <property type="entry name" value="BIFUNCTIONAL DTTP/UTP PYROPHOSPHATASE/METHYLTRANSFERASE PROTEIN-RELATED"/>
    <property type="match status" value="1"/>
</dbReference>
<reference evidence="7" key="1">
    <citation type="submission" date="2023-07" db="EMBL/GenBank/DDBJ databases">
        <title>Shewanella mangrovi sp. nov., an acetaldehyde- degrading bacterium isolated from mangrove sediment.</title>
        <authorList>
            <person name="Liu Y."/>
        </authorList>
    </citation>
    <scope>NUCLEOTIDE SEQUENCE [LARGE SCALE GENOMIC DNA]</scope>
    <source>
        <strain evidence="7">C32</strain>
    </source>
</reference>
<dbReference type="EMBL" id="JAKOGG010000005">
    <property type="protein sequence ID" value="MCS4556677.1"/>
    <property type="molecule type" value="Genomic_DNA"/>
</dbReference>
<dbReference type="SUPFAM" id="SSF52972">
    <property type="entry name" value="ITPase-like"/>
    <property type="match status" value="1"/>
</dbReference>
<evidence type="ECO:0000256" key="5">
    <source>
        <dbReference type="HAMAP-Rule" id="MF_00528"/>
    </source>
</evidence>
<evidence type="ECO:0000256" key="3">
    <source>
        <dbReference type="ARBA" id="ARBA00022801"/>
    </source>
</evidence>
<accession>A0ABT2FK14</accession>
<dbReference type="EC" id="3.6.1.-" evidence="5"/>
<dbReference type="InterPro" id="IPR003697">
    <property type="entry name" value="Maf-like"/>
</dbReference>
<comment type="caution">
    <text evidence="6">The sequence shown here is derived from an EMBL/GenBank/DDBJ whole genome shotgun (WGS) entry which is preliminary data.</text>
</comment>
<evidence type="ECO:0000313" key="6">
    <source>
        <dbReference type="EMBL" id="MCS4556677.1"/>
    </source>
</evidence>
<keyword evidence="7" id="KW-1185">Reference proteome</keyword>
<comment type="function">
    <text evidence="5">Nucleoside triphosphate pyrophosphatase that hydrolyzes 7-methyl-GTP (m(7)GTP). May have a dual role in cell division arrest and in preventing the incorporation of modified nucleotides into cellular nucleic acids.</text>
</comment>
<feature type="site" description="Important for substrate specificity" evidence="5">
    <location>
        <position position="17"/>
    </location>
</feature>
<dbReference type="CDD" id="cd00555">
    <property type="entry name" value="Maf"/>
    <property type="match status" value="1"/>
</dbReference>
<evidence type="ECO:0000256" key="4">
    <source>
        <dbReference type="ARBA" id="ARBA00023080"/>
    </source>
</evidence>
<dbReference type="HAMAP" id="MF_00528">
    <property type="entry name" value="Maf"/>
    <property type="match status" value="1"/>
</dbReference>
<evidence type="ECO:0000256" key="1">
    <source>
        <dbReference type="ARBA" id="ARBA00004496"/>
    </source>
</evidence>
<proteinExistence type="inferred from homology"/>
<comment type="similarity">
    <text evidence="5">Belongs to the Maf family. YceF subfamily.</text>
</comment>
<comment type="catalytic activity">
    <reaction evidence="5">
        <text>N(7)-methyl-GTP + H2O = N(7)-methyl-GMP + diphosphate + H(+)</text>
        <dbReference type="Rhea" id="RHEA:58744"/>
        <dbReference type="ChEBI" id="CHEBI:15377"/>
        <dbReference type="ChEBI" id="CHEBI:15378"/>
        <dbReference type="ChEBI" id="CHEBI:33019"/>
        <dbReference type="ChEBI" id="CHEBI:58285"/>
        <dbReference type="ChEBI" id="CHEBI:87133"/>
    </reaction>
</comment>
<keyword evidence="4 5" id="KW-0546">Nucleotide metabolism</keyword>
<evidence type="ECO:0000313" key="7">
    <source>
        <dbReference type="Proteomes" id="UP001201549"/>
    </source>
</evidence>
<organism evidence="6 7">
    <name type="scientific">Shewanella electrica</name>
    <dbReference type="NCBI Taxonomy" id="515560"/>
    <lineage>
        <taxon>Bacteria</taxon>
        <taxon>Pseudomonadati</taxon>
        <taxon>Pseudomonadota</taxon>
        <taxon>Gammaproteobacteria</taxon>
        <taxon>Alteromonadales</taxon>
        <taxon>Shewanellaceae</taxon>
        <taxon>Shewanella</taxon>
    </lineage>
</organism>
<dbReference type="InterPro" id="IPR029001">
    <property type="entry name" value="ITPase-like_fam"/>
</dbReference>
<comment type="subcellular location">
    <subcellularLocation>
        <location evidence="1 5">Cytoplasm</location>
    </subcellularLocation>
</comment>
<dbReference type="Proteomes" id="UP001201549">
    <property type="component" value="Unassembled WGS sequence"/>
</dbReference>
<feature type="active site" description="Proton acceptor" evidence="5">
    <location>
        <position position="75"/>
    </location>
</feature>
<feature type="site" description="Important for substrate specificity" evidence="5">
    <location>
        <position position="76"/>
    </location>
</feature>
<name>A0ABT2FK14_9GAMM</name>
<gene>
    <name evidence="6" type="ORF">L9G74_09515</name>
</gene>
<sequence>MSASHSPKLVLASTSKFRQALLQKLLLPFECCAPDVDETPKANESAVELVTRLAAAKAQAGANQYNEAVLVIGSDQVAVIDGQIVGKPLTEVKAVAQLQAASGKAITFYTGLALYNSGTKQTSTQVDTFTVYFRQLTEAQIRYYVATEQPLYCAGSFMCEGLGIALFERMEGKDPNSLIGLPLISLIEMLGQQGVDVLDPASFHA</sequence>
<dbReference type="Pfam" id="PF02545">
    <property type="entry name" value="Maf"/>
    <property type="match status" value="1"/>
</dbReference>
<comment type="cofactor">
    <cofactor evidence="5">
        <name>a divalent metal cation</name>
        <dbReference type="ChEBI" id="CHEBI:60240"/>
    </cofactor>
</comment>
<feature type="site" description="Important for substrate specificity" evidence="5">
    <location>
        <position position="160"/>
    </location>
</feature>
<dbReference type="PANTHER" id="PTHR43213:SF10">
    <property type="entry name" value="7-METHYL-GTP PYROPHOSPHATASE"/>
    <property type="match status" value="1"/>
</dbReference>
<dbReference type="RefSeq" id="WP_238896076.1">
    <property type="nucleotide sequence ID" value="NZ_JAKOGG010000005.1"/>
</dbReference>
<protein>
    <recommendedName>
        <fullName evidence="5">7-methyl-GTP pyrophosphatase</fullName>
        <shortName evidence="5">m(7)GTP pyrophosphatase</shortName>
        <ecNumber evidence="5">3.6.1.-</ecNumber>
    </recommendedName>
</protein>
<dbReference type="NCBIfam" id="TIGR00172">
    <property type="entry name" value="maf"/>
    <property type="match status" value="1"/>
</dbReference>